<protein>
    <submittedName>
        <fullName evidence="1">Uncharacterized protein</fullName>
    </submittedName>
</protein>
<evidence type="ECO:0000313" key="2">
    <source>
        <dbReference type="Proteomes" id="UP000244722"/>
    </source>
</evidence>
<accession>A0A2T6ZT26</accession>
<name>A0A2T6ZT26_TUBBO</name>
<evidence type="ECO:0000313" key="1">
    <source>
        <dbReference type="EMBL" id="PUU78650.1"/>
    </source>
</evidence>
<dbReference type="AlphaFoldDB" id="A0A2T6ZT26"/>
<organism evidence="1 2">
    <name type="scientific">Tuber borchii</name>
    <name type="common">White truffle</name>
    <dbReference type="NCBI Taxonomy" id="42251"/>
    <lineage>
        <taxon>Eukaryota</taxon>
        <taxon>Fungi</taxon>
        <taxon>Dikarya</taxon>
        <taxon>Ascomycota</taxon>
        <taxon>Pezizomycotina</taxon>
        <taxon>Pezizomycetes</taxon>
        <taxon>Pezizales</taxon>
        <taxon>Tuberaceae</taxon>
        <taxon>Tuber</taxon>
    </lineage>
</organism>
<gene>
    <name evidence="1" type="ORF">B9Z19DRAFT_1126358</name>
</gene>
<reference evidence="1 2" key="1">
    <citation type="submission" date="2017-04" db="EMBL/GenBank/DDBJ databases">
        <title>Draft genome sequence of Tuber borchii Vittad., a whitish edible truffle.</title>
        <authorList>
            <consortium name="DOE Joint Genome Institute"/>
            <person name="Murat C."/>
            <person name="Kuo A."/>
            <person name="Barry K.W."/>
            <person name="Clum A."/>
            <person name="Dockter R.B."/>
            <person name="Fauchery L."/>
            <person name="Iotti M."/>
            <person name="Kohler A."/>
            <person name="Labutti K."/>
            <person name="Lindquist E.A."/>
            <person name="Lipzen A."/>
            <person name="Ohm R.A."/>
            <person name="Wang M."/>
            <person name="Grigoriev I.V."/>
            <person name="Zambonelli A."/>
            <person name="Martin F.M."/>
        </authorList>
    </citation>
    <scope>NUCLEOTIDE SEQUENCE [LARGE SCALE GENOMIC DNA]</scope>
    <source>
        <strain evidence="1 2">Tbo3840</strain>
    </source>
</reference>
<proteinExistence type="predicted"/>
<dbReference type="STRING" id="42251.A0A2T6ZT26"/>
<comment type="caution">
    <text evidence="1">The sequence shown here is derived from an EMBL/GenBank/DDBJ whole genome shotgun (WGS) entry which is preliminary data.</text>
</comment>
<keyword evidence="2" id="KW-1185">Reference proteome</keyword>
<dbReference type="EMBL" id="NESQ01000111">
    <property type="protein sequence ID" value="PUU78650.1"/>
    <property type="molecule type" value="Genomic_DNA"/>
</dbReference>
<dbReference type="Proteomes" id="UP000244722">
    <property type="component" value="Unassembled WGS sequence"/>
</dbReference>
<sequence length="85" mass="9110">MNVVGAPIQAGIKILPSASKILTGIREALLQYVTLPSTTPTSGTSLHECQPDRATKLGTKVLMKSRVDDVEFEEMGGVCMVLLHD</sequence>